<gene>
    <name evidence="2" type="ORF">GQ55_4G025600</name>
</gene>
<feature type="region of interest" description="Disordered" evidence="1">
    <location>
        <begin position="51"/>
        <end position="111"/>
    </location>
</feature>
<reference evidence="2 3" key="1">
    <citation type="submission" date="2018-04" db="EMBL/GenBank/DDBJ databases">
        <title>WGS assembly of Panicum hallii var. hallii HAL2.</title>
        <authorList>
            <person name="Lovell J."/>
            <person name="Jenkins J."/>
            <person name="Lowry D."/>
            <person name="Mamidi S."/>
            <person name="Sreedasyam A."/>
            <person name="Weng X."/>
            <person name="Barry K."/>
            <person name="Bonette J."/>
            <person name="Campitelli B."/>
            <person name="Daum C."/>
            <person name="Gordon S."/>
            <person name="Gould B."/>
            <person name="Lipzen A."/>
            <person name="MacQueen A."/>
            <person name="Palacio-Mejia J."/>
            <person name="Plott C."/>
            <person name="Shakirov E."/>
            <person name="Shu S."/>
            <person name="Yoshinaga Y."/>
            <person name="Zane M."/>
            <person name="Rokhsar D."/>
            <person name="Grimwood J."/>
            <person name="Schmutz J."/>
            <person name="Juenger T."/>
        </authorList>
    </citation>
    <scope>NUCLEOTIDE SEQUENCE [LARGE SCALE GENOMIC DNA]</scope>
    <source>
        <strain evidence="3">cv. HAL2</strain>
    </source>
</reference>
<organism evidence="2 3">
    <name type="scientific">Panicum hallii var. hallii</name>
    <dbReference type="NCBI Taxonomy" id="1504633"/>
    <lineage>
        <taxon>Eukaryota</taxon>
        <taxon>Viridiplantae</taxon>
        <taxon>Streptophyta</taxon>
        <taxon>Embryophyta</taxon>
        <taxon>Tracheophyta</taxon>
        <taxon>Spermatophyta</taxon>
        <taxon>Magnoliopsida</taxon>
        <taxon>Liliopsida</taxon>
        <taxon>Poales</taxon>
        <taxon>Poaceae</taxon>
        <taxon>PACMAD clade</taxon>
        <taxon>Panicoideae</taxon>
        <taxon>Panicodae</taxon>
        <taxon>Paniceae</taxon>
        <taxon>Panicinae</taxon>
        <taxon>Panicum</taxon>
        <taxon>Panicum sect. Panicum</taxon>
    </lineage>
</organism>
<accession>A0A2T7DUJ9</accession>
<evidence type="ECO:0000313" key="3">
    <source>
        <dbReference type="Proteomes" id="UP000244336"/>
    </source>
</evidence>
<feature type="region of interest" description="Disordered" evidence="1">
    <location>
        <begin position="1"/>
        <end position="39"/>
    </location>
</feature>
<dbReference type="Proteomes" id="UP000244336">
    <property type="component" value="Chromosome 4"/>
</dbReference>
<evidence type="ECO:0000256" key="1">
    <source>
        <dbReference type="SAM" id="MobiDB-lite"/>
    </source>
</evidence>
<keyword evidence="3" id="KW-1185">Reference proteome</keyword>
<dbReference type="Gramene" id="PUZ59248">
    <property type="protein sequence ID" value="PUZ59248"/>
    <property type="gene ID" value="GQ55_4G025600"/>
</dbReference>
<proteinExistence type="predicted"/>
<dbReference type="EMBL" id="CM009752">
    <property type="protein sequence ID" value="PUZ59248.1"/>
    <property type="molecule type" value="Genomic_DNA"/>
</dbReference>
<feature type="compositionally biased region" description="Low complexity" evidence="1">
    <location>
        <begin position="96"/>
        <end position="111"/>
    </location>
</feature>
<evidence type="ECO:0000313" key="2">
    <source>
        <dbReference type="EMBL" id="PUZ59248.1"/>
    </source>
</evidence>
<name>A0A2T7DUJ9_9POAL</name>
<feature type="compositionally biased region" description="Pro residues" evidence="1">
    <location>
        <begin position="21"/>
        <end position="30"/>
    </location>
</feature>
<dbReference type="AlphaFoldDB" id="A0A2T7DUJ9"/>
<protein>
    <submittedName>
        <fullName evidence="2">Uncharacterized protein</fullName>
    </submittedName>
</protein>
<sequence>MGWAPSINTRPPPRRPEPNDHPPPPPPPPHHNPHATHNLLLLLLRSLASTSTSFPLPPSSNRRPGLCPVPKRSLGPPAPTHLPGRAAAKQAAGWSATLTRPPTAPAPAATPRAPLPLVRAPFYLLLPPPAVPRAAGASSGLLLAAPPEAFLSRGHADTEAADDR</sequence>